<feature type="region of interest" description="Disordered" evidence="2">
    <location>
        <begin position="320"/>
        <end position="399"/>
    </location>
</feature>
<sequence>VLGHSGKQSQLGQAHKELDAALCHTNREKIENQKTLIQFTEHVADLEKKLREEGKKVQNLELEMDAIRRYVKEMEAHLCENMAYLQEAEEHMNKYITETKLQKFRKWWEMTTFRLVMGNRQSAMLSDLVSLTKDNKVAAQMVHREENLLSELQDKSHNAELHMRKKYEDLLQTMQDHHKDLYNQVTSTKAELDEARAQIYDLESKLEKCEQSNAEMNSDNVQLRDMLEETGADLRSAQVDCKRWCERYEKKEYEAENMGSLAYWLLARMLDLETTFGALLTPWSNQEINLLSKCWAVVRTKGTLPANTVEGLGLGEGCKAATQGSRPEEWAAEQRRQNSQQPHVNVPGMRSGMPLLIGIPPASAATPSVDDTGRAERKHATGGSPGRLRTPDPPTTGIPARVTQTIKVPTWRSMIADAARHTINSPKRDVKGHLIGQESWIGEACGTSYQPRMRGTRGSPIRRCSPASRGSPFSRDSAGSPCLSDEDSGSLKVTELQISPTRLRPFRTPVVNIGNSMPKPAIVPPPVSADAGCMGRAGGGGLFPLSTYPVFGGLGPPPAPHSPPVPELVDAAPSCTSGNSPPLTR</sequence>
<comment type="caution">
    <text evidence="3">The sequence shown here is derived from an EMBL/GenBank/DDBJ whole genome shotgun (WGS) entry which is preliminary data.</text>
</comment>
<evidence type="ECO:0000313" key="3">
    <source>
        <dbReference type="EMBL" id="KAK3279535.1"/>
    </source>
</evidence>
<feature type="compositionally biased region" description="Pro residues" evidence="2">
    <location>
        <begin position="555"/>
        <end position="566"/>
    </location>
</feature>
<feature type="region of interest" description="Disordered" evidence="2">
    <location>
        <begin position="554"/>
        <end position="585"/>
    </location>
</feature>
<evidence type="ECO:0000313" key="4">
    <source>
        <dbReference type="Proteomes" id="UP001190700"/>
    </source>
</evidence>
<dbReference type="AlphaFoldDB" id="A0AAE0GJT4"/>
<gene>
    <name evidence="3" type="ORF">CYMTET_12584</name>
</gene>
<name>A0AAE0GJT4_9CHLO</name>
<evidence type="ECO:0000256" key="2">
    <source>
        <dbReference type="SAM" id="MobiDB-lite"/>
    </source>
</evidence>
<keyword evidence="1" id="KW-0175">Coiled coil</keyword>
<reference evidence="3 4" key="1">
    <citation type="journal article" date="2015" name="Genome Biol. Evol.">
        <title>Comparative Genomics of a Bacterivorous Green Alga Reveals Evolutionary Causalities and Consequences of Phago-Mixotrophic Mode of Nutrition.</title>
        <authorList>
            <person name="Burns J.A."/>
            <person name="Paasch A."/>
            <person name="Narechania A."/>
            <person name="Kim E."/>
        </authorList>
    </citation>
    <scope>NUCLEOTIDE SEQUENCE [LARGE SCALE GENOMIC DNA]</scope>
    <source>
        <strain evidence="3 4">PLY_AMNH</strain>
    </source>
</reference>
<proteinExistence type="predicted"/>
<dbReference type="EMBL" id="LGRX02004807">
    <property type="protein sequence ID" value="KAK3279535.1"/>
    <property type="molecule type" value="Genomic_DNA"/>
</dbReference>
<dbReference type="Proteomes" id="UP001190700">
    <property type="component" value="Unassembled WGS sequence"/>
</dbReference>
<feature type="region of interest" description="Disordered" evidence="2">
    <location>
        <begin position="451"/>
        <end position="491"/>
    </location>
</feature>
<feature type="coiled-coil region" evidence="1">
    <location>
        <begin position="43"/>
        <end position="77"/>
    </location>
</feature>
<keyword evidence="4" id="KW-1185">Reference proteome</keyword>
<feature type="compositionally biased region" description="Basic and acidic residues" evidence="2">
    <location>
        <begin position="326"/>
        <end position="336"/>
    </location>
</feature>
<evidence type="ECO:0000256" key="1">
    <source>
        <dbReference type="SAM" id="Coils"/>
    </source>
</evidence>
<accession>A0AAE0GJT4</accession>
<organism evidence="3 4">
    <name type="scientific">Cymbomonas tetramitiformis</name>
    <dbReference type="NCBI Taxonomy" id="36881"/>
    <lineage>
        <taxon>Eukaryota</taxon>
        <taxon>Viridiplantae</taxon>
        <taxon>Chlorophyta</taxon>
        <taxon>Pyramimonadophyceae</taxon>
        <taxon>Pyramimonadales</taxon>
        <taxon>Pyramimonadaceae</taxon>
        <taxon>Cymbomonas</taxon>
    </lineage>
</organism>
<feature type="coiled-coil region" evidence="1">
    <location>
        <begin position="164"/>
        <end position="226"/>
    </location>
</feature>
<feature type="compositionally biased region" description="Polar residues" evidence="2">
    <location>
        <begin position="574"/>
        <end position="585"/>
    </location>
</feature>
<feature type="non-terminal residue" evidence="3">
    <location>
        <position position="1"/>
    </location>
</feature>
<protein>
    <submittedName>
        <fullName evidence="3">Uncharacterized protein</fullName>
    </submittedName>
</protein>